<evidence type="ECO:0008006" key="8">
    <source>
        <dbReference type="Google" id="ProtNLM"/>
    </source>
</evidence>
<dbReference type="SUPFAM" id="SSF52799">
    <property type="entry name" value="(Phosphotyrosine protein) phosphatases II"/>
    <property type="match status" value="1"/>
</dbReference>
<evidence type="ECO:0000256" key="1">
    <source>
        <dbReference type="ARBA" id="ARBA00022801"/>
    </source>
</evidence>
<dbReference type="Pfam" id="PF10409">
    <property type="entry name" value="PTEN_C2"/>
    <property type="match status" value="1"/>
</dbReference>
<dbReference type="GO" id="GO:0005829">
    <property type="term" value="C:cytosol"/>
    <property type="evidence" value="ECO:0007669"/>
    <property type="project" value="TreeGrafter"/>
</dbReference>
<keyword evidence="1" id="KW-0378">Hydrolase</keyword>
<sequence length="646" mass="74768">MNWLRKIVSGKRRRLKKDNYDLDITYITRRILAMSFPAVGLEKMYRNAMSDVISYLDKNHGGHYKVYNMSGRSYNYSKFHGVVESYNWEDHHPPNIDVLFRSCHSMYEWLLEDDENVIVVHCNAGKGRTGTSISCFLIYSGLSATAEEAMIYYGRKRFSTGKGVTQPSQKRYIKYFEEIYRGRIKSPEKKLFKSLSFKGVPFLNGTSAKLFFEIVNVKTLEVLYSSKQASMVKYDFFGQHLDRLQCYELLPADDIDMVLTGDLLFKIRSGHSFSNSTLCRFSINTAFIGPQEEFKKEDLDPTQFKKDNRFADYFTLSLLTEKGCPTCHAGKDLNDLCIDCMEDLENELSPWSYIQATLHDLFMDPKKIPSYSKALRIHFLDETPDYEETLELEDKDLAKVKLITGSIRKDTNHQDIDVELGNEKRVSVSKKLFNFPGVDEPVKSQSNESSPQRSIRAKTIFENLLDEKEEFMPNLNQEPKRKHTFISEPDKLLKDQKSVKIEEGKYEIDIAGSHTSSSHSLEDEVDLRETPYWKRREIADGSLYQDILQSNIEAAILKKVKKFEQENRGLDGQDKSLKRQEESKEETKQIDACAESKNQKYRISKELDEGSYDVIQRASVVSDEMLKKKVMMDSKKASKKNQFHGF</sequence>
<evidence type="ECO:0000259" key="4">
    <source>
        <dbReference type="PROSITE" id="PS51181"/>
    </source>
</evidence>
<evidence type="ECO:0000313" key="6">
    <source>
        <dbReference type="EMBL" id="CAI2359428.1"/>
    </source>
</evidence>
<comment type="caution">
    <text evidence="6">The sequence shown here is derived from an EMBL/GenBank/DDBJ whole genome shotgun (WGS) entry which is preliminary data.</text>
</comment>
<keyword evidence="7" id="KW-1185">Reference proteome</keyword>
<gene>
    <name evidence="6" type="ORF">ECRASSUSDP1_LOCUS719</name>
</gene>
<dbReference type="InterPro" id="IPR051281">
    <property type="entry name" value="Dual-spec_lipid-protein_phosph"/>
</dbReference>
<dbReference type="PROSITE" id="PS51182">
    <property type="entry name" value="C2_TENSIN"/>
    <property type="match status" value="1"/>
</dbReference>
<dbReference type="InterPro" id="IPR014020">
    <property type="entry name" value="Tensin_C2-dom"/>
</dbReference>
<dbReference type="PROSITE" id="PS50056">
    <property type="entry name" value="TYR_PHOSPHATASE_2"/>
    <property type="match status" value="1"/>
</dbReference>
<dbReference type="Pfam" id="PF22784">
    <property type="entry name" value="PTP-SAK"/>
    <property type="match status" value="1"/>
</dbReference>
<proteinExistence type="predicted"/>
<dbReference type="GO" id="GO:0016314">
    <property type="term" value="F:phosphatidylinositol-3,4,5-trisphosphate 3-phosphatase activity"/>
    <property type="evidence" value="ECO:0007669"/>
    <property type="project" value="TreeGrafter"/>
</dbReference>
<feature type="domain" description="C2 tensin-type" evidence="5">
    <location>
        <begin position="187"/>
        <end position="323"/>
    </location>
</feature>
<dbReference type="PANTHER" id="PTHR12305">
    <property type="entry name" value="PHOSPHATASE WITH HOMOLOGY TO TENSIN"/>
    <property type="match status" value="1"/>
</dbReference>
<dbReference type="PROSITE" id="PS51181">
    <property type="entry name" value="PPASE_TENSIN"/>
    <property type="match status" value="1"/>
</dbReference>
<feature type="region of interest" description="Disordered" evidence="2">
    <location>
        <begin position="571"/>
        <end position="595"/>
    </location>
</feature>
<dbReference type="Gene3D" id="2.60.40.1110">
    <property type="match status" value="1"/>
</dbReference>
<dbReference type="InterPro" id="IPR029021">
    <property type="entry name" value="Prot-tyrosine_phosphatase-like"/>
</dbReference>
<feature type="domain" description="Phosphatase tensin-type" evidence="4">
    <location>
        <begin position="13"/>
        <end position="183"/>
    </location>
</feature>
<dbReference type="Gene3D" id="3.90.190.10">
    <property type="entry name" value="Protein tyrosine phosphatase superfamily"/>
    <property type="match status" value="1"/>
</dbReference>
<dbReference type="InterPro" id="IPR000387">
    <property type="entry name" value="Tyr_Pase_dom"/>
</dbReference>
<organism evidence="6 7">
    <name type="scientific">Euplotes crassus</name>
    <dbReference type="NCBI Taxonomy" id="5936"/>
    <lineage>
        <taxon>Eukaryota</taxon>
        <taxon>Sar</taxon>
        <taxon>Alveolata</taxon>
        <taxon>Ciliophora</taxon>
        <taxon>Intramacronucleata</taxon>
        <taxon>Spirotrichea</taxon>
        <taxon>Hypotrichia</taxon>
        <taxon>Euplotida</taxon>
        <taxon>Euplotidae</taxon>
        <taxon>Moneuplotes</taxon>
    </lineage>
</organism>
<protein>
    <recommendedName>
        <fullName evidence="8">Phosphatidylinositol-3,4,5-trisphosphate 3-phosphatase</fullName>
    </recommendedName>
</protein>
<name>A0AAD1X1A9_EUPCR</name>
<evidence type="ECO:0000259" key="3">
    <source>
        <dbReference type="PROSITE" id="PS50056"/>
    </source>
</evidence>
<dbReference type="AlphaFoldDB" id="A0AAD1X1A9"/>
<dbReference type="PANTHER" id="PTHR12305:SF60">
    <property type="entry name" value="PHOSPHATIDYLINOSITOL 3,4,5-TRISPHOSPHATE 3-PHOSPHATASE TPTE2-RELATED"/>
    <property type="match status" value="1"/>
</dbReference>
<dbReference type="EMBL" id="CAMPGE010000676">
    <property type="protein sequence ID" value="CAI2359428.1"/>
    <property type="molecule type" value="Genomic_DNA"/>
</dbReference>
<dbReference type="SMART" id="SM01326">
    <property type="entry name" value="PTEN_C2"/>
    <property type="match status" value="1"/>
</dbReference>
<dbReference type="InterPro" id="IPR016130">
    <property type="entry name" value="Tyr_Pase_AS"/>
</dbReference>
<dbReference type="Proteomes" id="UP001295684">
    <property type="component" value="Unassembled WGS sequence"/>
</dbReference>
<dbReference type="InterPro" id="IPR057023">
    <property type="entry name" value="PTP-SAK"/>
</dbReference>
<evidence type="ECO:0000256" key="2">
    <source>
        <dbReference type="SAM" id="MobiDB-lite"/>
    </source>
</evidence>
<dbReference type="PROSITE" id="PS00383">
    <property type="entry name" value="TYR_PHOSPHATASE_1"/>
    <property type="match status" value="1"/>
</dbReference>
<feature type="domain" description="Tyrosine specific protein phosphatases" evidence="3">
    <location>
        <begin position="97"/>
        <end position="157"/>
    </location>
</feature>
<evidence type="ECO:0000313" key="7">
    <source>
        <dbReference type="Proteomes" id="UP001295684"/>
    </source>
</evidence>
<reference evidence="6" key="1">
    <citation type="submission" date="2023-07" db="EMBL/GenBank/DDBJ databases">
        <authorList>
            <consortium name="AG Swart"/>
            <person name="Singh M."/>
            <person name="Singh A."/>
            <person name="Seah K."/>
            <person name="Emmerich C."/>
        </authorList>
    </citation>
    <scope>NUCLEOTIDE SEQUENCE</scope>
    <source>
        <strain evidence="6">DP1</strain>
    </source>
</reference>
<evidence type="ECO:0000259" key="5">
    <source>
        <dbReference type="PROSITE" id="PS51182"/>
    </source>
</evidence>
<feature type="compositionally biased region" description="Basic and acidic residues" evidence="2">
    <location>
        <begin position="571"/>
        <end position="589"/>
    </location>
</feature>
<accession>A0AAD1X1A9</accession>
<dbReference type="InterPro" id="IPR029023">
    <property type="entry name" value="Tensin_phosphatase"/>
</dbReference>